<keyword evidence="3" id="KW-1185">Reference proteome</keyword>
<accession>A0A9Q8UVH1</accession>
<organism evidence="2 3">
    <name type="scientific">Passalora fulva</name>
    <name type="common">Tomato leaf mold</name>
    <name type="synonym">Cladosporium fulvum</name>
    <dbReference type="NCBI Taxonomy" id="5499"/>
    <lineage>
        <taxon>Eukaryota</taxon>
        <taxon>Fungi</taxon>
        <taxon>Dikarya</taxon>
        <taxon>Ascomycota</taxon>
        <taxon>Pezizomycotina</taxon>
        <taxon>Dothideomycetes</taxon>
        <taxon>Dothideomycetidae</taxon>
        <taxon>Mycosphaerellales</taxon>
        <taxon>Mycosphaerellaceae</taxon>
        <taxon>Fulvia</taxon>
    </lineage>
</organism>
<dbReference type="Proteomes" id="UP000756132">
    <property type="component" value="Chromosome 11"/>
</dbReference>
<dbReference type="RefSeq" id="XP_047768347.1">
    <property type="nucleotide sequence ID" value="XM_047911670.1"/>
</dbReference>
<dbReference type="EMBL" id="CP090173">
    <property type="protein sequence ID" value="UJO23981.1"/>
    <property type="molecule type" value="Genomic_DNA"/>
</dbReference>
<evidence type="ECO:0000313" key="3">
    <source>
        <dbReference type="Proteomes" id="UP000756132"/>
    </source>
</evidence>
<dbReference type="GeneID" id="71992400"/>
<gene>
    <name evidence="2" type="ORF">CLAFUR5_12522</name>
</gene>
<dbReference type="InterPro" id="IPR010730">
    <property type="entry name" value="HET"/>
</dbReference>
<dbReference type="AlphaFoldDB" id="A0A9Q8UVH1"/>
<evidence type="ECO:0000313" key="2">
    <source>
        <dbReference type="EMBL" id="UJO23981.1"/>
    </source>
</evidence>
<sequence length="416" mass="46308">MFGFSDEISSRTRGALEAAIRANTNSYIQAYWIDAVCVPRSGPERIATLESMGLIYSRATCCIVLLERSTFFAVWRSARGRARDTDIATIDREPWIRSVWTYQEVVNASTITITTFDLETPMRMDGNDLFSTTGKALRDVEENADVRGWDLAQRYPGISALEGTLADWQVGEYLGMSALTCLTGIAGRHCDPERPSNRLFALFGVLTNEASWQTSDEEGVTSLTEEAIRLCERNGDFSFIYTSNVRESSANRRWRPLPDPEHGLLPILRWHSWGVGQPGTLTDFGLELHDMAPLESSSEPSSEAVKAVQYWLQSFSGTKPHSIEEIHAQLPTDLSKLGLKPGAKCTTSNHGFIMTSFDLTPAEEVHYFAAASLCWTFGAPGIAKIVKQGVLKRCIPIVHVGRQFQDVTDRVSVQLW</sequence>
<reference evidence="2" key="1">
    <citation type="submission" date="2021-12" db="EMBL/GenBank/DDBJ databases">
        <authorList>
            <person name="Zaccaron A."/>
            <person name="Stergiopoulos I."/>
        </authorList>
    </citation>
    <scope>NUCLEOTIDE SEQUENCE</scope>
    <source>
        <strain evidence="2">Race5_Kim</strain>
    </source>
</reference>
<protein>
    <recommendedName>
        <fullName evidence="1">Heterokaryon incompatibility domain-containing protein</fullName>
    </recommendedName>
</protein>
<dbReference type="OrthoDB" id="6329284at2759"/>
<evidence type="ECO:0000259" key="1">
    <source>
        <dbReference type="Pfam" id="PF06985"/>
    </source>
</evidence>
<reference evidence="2" key="2">
    <citation type="journal article" date="2022" name="Microb. Genom.">
        <title>A chromosome-scale genome assembly of the tomato pathogen Cladosporium fulvum reveals a compartmentalized genome architecture and the presence of a dispensable chromosome.</title>
        <authorList>
            <person name="Zaccaron A.Z."/>
            <person name="Chen L.H."/>
            <person name="Samaras A."/>
            <person name="Stergiopoulos I."/>
        </authorList>
    </citation>
    <scope>NUCLEOTIDE SEQUENCE</scope>
    <source>
        <strain evidence="2">Race5_Kim</strain>
    </source>
</reference>
<dbReference type="Pfam" id="PF06985">
    <property type="entry name" value="HET"/>
    <property type="match status" value="1"/>
</dbReference>
<name>A0A9Q8UVH1_PASFU</name>
<proteinExistence type="predicted"/>
<dbReference type="KEGG" id="ffu:CLAFUR5_12522"/>
<feature type="domain" description="Heterokaryon incompatibility" evidence="1">
    <location>
        <begin position="11"/>
        <end position="69"/>
    </location>
</feature>